<keyword evidence="1" id="KW-0472">Membrane</keyword>
<organism evidence="2 3">
    <name type="scientific">Saliphagus infecundisoli</name>
    <dbReference type="NCBI Taxonomy" id="1849069"/>
    <lineage>
        <taxon>Archaea</taxon>
        <taxon>Methanobacteriati</taxon>
        <taxon>Methanobacteriota</taxon>
        <taxon>Stenosarchaea group</taxon>
        <taxon>Halobacteria</taxon>
        <taxon>Halobacteriales</taxon>
        <taxon>Natrialbaceae</taxon>
        <taxon>Saliphagus</taxon>
    </lineage>
</organism>
<keyword evidence="1" id="KW-0812">Transmembrane</keyword>
<evidence type="ECO:0000313" key="3">
    <source>
        <dbReference type="Proteomes" id="UP001595925"/>
    </source>
</evidence>
<dbReference type="RefSeq" id="WP_114577704.1">
    <property type="nucleotide sequence ID" value="NZ_JAIVEF010000003.1"/>
</dbReference>
<dbReference type="InterPro" id="IPR055963">
    <property type="entry name" value="DUF7541"/>
</dbReference>
<dbReference type="EMBL" id="JBHSJG010000005">
    <property type="protein sequence ID" value="MFC4986609.1"/>
    <property type="molecule type" value="Genomic_DNA"/>
</dbReference>
<dbReference type="Pfam" id="PF24396">
    <property type="entry name" value="DUF7541"/>
    <property type="match status" value="1"/>
</dbReference>
<reference evidence="2 3" key="1">
    <citation type="journal article" date="2019" name="Int. J. Syst. Evol. Microbiol.">
        <title>The Global Catalogue of Microorganisms (GCM) 10K type strain sequencing project: providing services to taxonomists for standard genome sequencing and annotation.</title>
        <authorList>
            <consortium name="The Broad Institute Genomics Platform"/>
            <consortium name="The Broad Institute Genome Sequencing Center for Infectious Disease"/>
            <person name="Wu L."/>
            <person name="Ma J."/>
        </authorList>
    </citation>
    <scope>NUCLEOTIDE SEQUENCE [LARGE SCALE GENOMIC DNA]</scope>
    <source>
        <strain evidence="2 3">CGMCC 1.15824</strain>
    </source>
</reference>
<comment type="caution">
    <text evidence="2">The sequence shown here is derived from an EMBL/GenBank/DDBJ whole genome shotgun (WGS) entry which is preliminary data.</text>
</comment>
<feature type="transmembrane region" description="Helical" evidence="1">
    <location>
        <begin position="100"/>
        <end position="123"/>
    </location>
</feature>
<dbReference type="AlphaFoldDB" id="A0ABD5QA85"/>
<dbReference type="Proteomes" id="UP001595925">
    <property type="component" value="Unassembled WGS sequence"/>
</dbReference>
<proteinExistence type="predicted"/>
<evidence type="ECO:0000313" key="2">
    <source>
        <dbReference type="EMBL" id="MFC4986609.1"/>
    </source>
</evidence>
<evidence type="ECO:0000256" key="1">
    <source>
        <dbReference type="SAM" id="Phobius"/>
    </source>
</evidence>
<feature type="transmembrane region" description="Helical" evidence="1">
    <location>
        <begin position="12"/>
        <end position="41"/>
    </location>
</feature>
<feature type="transmembrane region" description="Helical" evidence="1">
    <location>
        <begin position="62"/>
        <end position="80"/>
    </location>
</feature>
<keyword evidence="3" id="KW-1185">Reference proteome</keyword>
<keyword evidence="1" id="KW-1133">Transmembrane helix</keyword>
<gene>
    <name evidence="2" type="ORF">ACFPFO_02210</name>
</gene>
<sequence>MGDEPTKSSPWPIVAAVGIAATEAGVLFGVVPVAVGGVLAFGSSVAGMAREVGYATDRWRPLRLVGAAIAVVAAAAWLGVAPSPTPGGLADAARTDGIAVRAAIVFGSAVLLVAVGAVGPLVAGSAGGDRGR</sequence>
<protein>
    <submittedName>
        <fullName evidence="2">Cox cluster protein</fullName>
    </submittedName>
</protein>
<name>A0ABD5QA85_9EURY</name>
<accession>A0ABD5QA85</accession>